<organism evidence="2 3">
    <name type="scientific">Herbinix hemicellulosilytica</name>
    <dbReference type="NCBI Taxonomy" id="1564487"/>
    <lineage>
        <taxon>Bacteria</taxon>
        <taxon>Bacillati</taxon>
        <taxon>Bacillota</taxon>
        <taxon>Clostridia</taxon>
        <taxon>Lachnospirales</taxon>
        <taxon>Lachnospiraceae</taxon>
        <taxon>Herbinix</taxon>
    </lineage>
</organism>
<dbReference type="AlphaFoldDB" id="A0A0H5SGG0"/>
<feature type="domain" description="Endolysin-like" evidence="1">
    <location>
        <begin position="5"/>
        <end position="166"/>
    </location>
</feature>
<accession>A0A0H5SGG0</accession>
<evidence type="ECO:0000313" key="2">
    <source>
        <dbReference type="EMBL" id="CRZ34577.1"/>
    </source>
</evidence>
<gene>
    <name evidence="2" type="ORF">HHT355_1376</name>
</gene>
<keyword evidence="3" id="KW-1185">Reference proteome</keyword>
<sequence length="255" mass="28445">MAIKIGHASIDENGKIAGGKVGDQTGKEICIREWYSKPWNVYLECTDKTLANKAAEWMERICQNDNFGYDQNERWTGYNSIKKNGFEKACGEFDCSSLVITCYILADLDMSPDGYTGNLRSKLLRTGKFVEYTDSSHLLSDKLAKRGGIYLKEGSHVVMALEDGDTYYIPGKAITPDSPKRDIKWAQEKLNTVLIKIYGSIKDIIPLAVDGDYGPKTRIATLMYWNALGWNKDMADDGKKIGTATRQALAAGRTK</sequence>
<dbReference type="InterPro" id="IPR057370">
    <property type="entry name" value="ELLD"/>
</dbReference>
<dbReference type="Proteomes" id="UP000236497">
    <property type="component" value="Unassembled WGS sequence"/>
</dbReference>
<name>A0A0H5SGG0_HERHM</name>
<dbReference type="Pfam" id="PF25309">
    <property type="entry name" value="ELLD"/>
    <property type="match status" value="1"/>
</dbReference>
<evidence type="ECO:0000259" key="1">
    <source>
        <dbReference type="Pfam" id="PF25309"/>
    </source>
</evidence>
<proteinExistence type="predicted"/>
<dbReference type="EMBL" id="CVTD020000015">
    <property type="protein sequence ID" value="CRZ34577.1"/>
    <property type="molecule type" value="Genomic_DNA"/>
</dbReference>
<evidence type="ECO:0000313" key="3">
    <source>
        <dbReference type="Proteomes" id="UP000236497"/>
    </source>
</evidence>
<protein>
    <recommendedName>
        <fullName evidence="1">Endolysin-like domain-containing protein</fullName>
    </recommendedName>
</protein>
<dbReference type="RefSeq" id="WP_242967583.1">
    <property type="nucleotide sequence ID" value="NZ_CVTD020000015.1"/>
</dbReference>
<reference evidence="2 3" key="1">
    <citation type="submission" date="2015-06" db="EMBL/GenBank/DDBJ databases">
        <authorList>
            <person name="Wibberg Daniel"/>
        </authorList>
    </citation>
    <scope>NUCLEOTIDE SEQUENCE [LARGE SCALE GENOMIC DNA]</scope>
    <source>
        <strain evidence="2 3">T3/55T</strain>
    </source>
</reference>